<evidence type="ECO:0000256" key="1">
    <source>
        <dbReference type="SAM" id="Phobius"/>
    </source>
</evidence>
<feature type="transmembrane region" description="Helical" evidence="1">
    <location>
        <begin position="12"/>
        <end position="34"/>
    </location>
</feature>
<dbReference type="Proteomes" id="UP000273982">
    <property type="component" value="Chromosome"/>
</dbReference>
<reference evidence="2 3" key="1">
    <citation type="submission" date="2018-11" db="EMBL/GenBank/DDBJ databases">
        <title>Genome squencing of methanotrophic bacteria isolated from alkaline groundwater in Korea.</title>
        <authorList>
            <person name="Nguyen L.N."/>
        </authorList>
    </citation>
    <scope>NUCLEOTIDE SEQUENCE [LARGE SCALE GENOMIC DNA]</scope>
    <source>
        <strain evidence="2 3">GW6</strain>
    </source>
</reference>
<keyword evidence="1" id="KW-1133">Transmembrane helix</keyword>
<dbReference type="KEGG" id="mros:EHO51_17285"/>
<dbReference type="EMBL" id="CP034086">
    <property type="protein sequence ID" value="AZG78343.1"/>
    <property type="molecule type" value="Genomic_DNA"/>
</dbReference>
<dbReference type="RefSeq" id="WP_124739890.1">
    <property type="nucleotide sequence ID" value="NZ_CP034086.1"/>
</dbReference>
<keyword evidence="1" id="KW-0812">Transmembrane</keyword>
<proteinExistence type="predicted"/>
<protein>
    <submittedName>
        <fullName evidence="2">Uncharacterized protein</fullName>
    </submittedName>
</protein>
<evidence type="ECO:0000313" key="3">
    <source>
        <dbReference type="Proteomes" id="UP000273982"/>
    </source>
</evidence>
<keyword evidence="1" id="KW-0472">Membrane</keyword>
<organism evidence="2 3">
    <name type="scientific">Methylocystis rosea</name>
    <dbReference type="NCBI Taxonomy" id="173366"/>
    <lineage>
        <taxon>Bacteria</taxon>
        <taxon>Pseudomonadati</taxon>
        <taxon>Pseudomonadota</taxon>
        <taxon>Alphaproteobacteria</taxon>
        <taxon>Hyphomicrobiales</taxon>
        <taxon>Methylocystaceae</taxon>
        <taxon>Methylocystis</taxon>
    </lineage>
</organism>
<feature type="transmembrane region" description="Helical" evidence="1">
    <location>
        <begin position="46"/>
        <end position="65"/>
    </location>
</feature>
<accession>A0A3G8M8M3</accession>
<gene>
    <name evidence="2" type="ORF">EHO51_17285</name>
</gene>
<evidence type="ECO:0000313" key="2">
    <source>
        <dbReference type="EMBL" id="AZG78343.1"/>
    </source>
</evidence>
<name>A0A3G8M8M3_9HYPH</name>
<sequence>MSRIRRDWVSKTSAGAILGFSLAIALAGVFAWLSPGGLATPNKFQLVMWLIAPIWLTTLSLCFFFSSGIRAWLWLGGVNLLAYAGLFACRLLLR</sequence>
<dbReference type="AlphaFoldDB" id="A0A3G8M8M3"/>
<feature type="transmembrane region" description="Helical" evidence="1">
    <location>
        <begin position="72"/>
        <end position="93"/>
    </location>
</feature>